<sequence length="62" mass="7169">MKMIKVFGSNKTLIYVQSSRIHEIWDNQFGEFKSAMADHERGVNYYSELSPDELAELINTGE</sequence>
<name>A0ABS0U197_9GAMM</name>
<comment type="caution">
    <text evidence="1">The sequence shown here is derived from an EMBL/GenBank/DDBJ whole genome shotgun (WGS) entry which is preliminary data.</text>
</comment>
<keyword evidence="2" id="KW-1185">Reference proteome</keyword>
<evidence type="ECO:0000313" key="2">
    <source>
        <dbReference type="Proteomes" id="UP000696184"/>
    </source>
</evidence>
<accession>A0ABS0U197</accession>
<organism evidence="1 2">
    <name type="scientific">Xenorhabdus lircayensis</name>
    <dbReference type="NCBI Taxonomy" id="2763499"/>
    <lineage>
        <taxon>Bacteria</taxon>
        <taxon>Pseudomonadati</taxon>
        <taxon>Pseudomonadota</taxon>
        <taxon>Gammaproteobacteria</taxon>
        <taxon>Enterobacterales</taxon>
        <taxon>Morganellaceae</taxon>
        <taxon>Xenorhabdus</taxon>
    </lineage>
</organism>
<dbReference type="Proteomes" id="UP000696184">
    <property type="component" value="Unassembled WGS sequence"/>
</dbReference>
<evidence type="ECO:0000313" key="1">
    <source>
        <dbReference type="EMBL" id="MBI6547387.1"/>
    </source>
</evidence>
<dbReference type="EMBL" id="JACOII010000008">
    <property type="protein sequence ID" value="MBI6547387.1"/>
    <property type="molecule type" value="Genomic_DNA"/>
</dbReference>
<reference evidence="1 2" key="1">
    <citation type="submission" date="2020-08" db="EMBL/GenBank/DDBJ databases">
        <title>Description of Xenorhabdus lircayensis sp. nov., the symbiotic bacterium associated with the entomopathogenic nematode Steirnernema unicornum.</title>
        <authorList>
            <person name="Castaneda-Alvarez C."/>
            <person name="Prodan S."/>
            <person name="Zamorano A."/>
            <person name="San-Blas E."/>
            <person name="Aballay E."/>
        </authorList>
    </citation>
    <scope>NUCLEOTIDE SEQUENCE [LARGE SCALE GENOMIC DNA]</scope>
    <source>
        <strain evidence="1 2">VLS</strain>
    </source>
</reference>
<gene>
    <name evidence="1" type="ORF">H8A87_01120</name>
</gene>
<proteinExistence type="predicted"/>
<protein>
    <submittedName>
        <fullName evidence="1">Uncharacterized protein</fullName>
    </submittedName>
</protein>
<dbReference type="RefSeq" id="WP_198688195.1">
    <property type="nucleotide sequence ID" value="NZ_CAWPUD010000082.1"/>
</dbReference>